<sequence>MYLRGCLFQLVHPERVGTEAKRETKIEELHRS</sequence>
<comment type="caution">
    <text evidence="1">The sequence shown here is derived from an EMBL/GenBank/DDBJ whole genome shotgun (WGS) entry which is preliminary data.</text>
</comment>
<protein>
    <submittedName>
        <fullName evidence="1">Uncharacterized protein</fullName>
    </submittedName>
</protein>
<proteinExistence type="predicted"/>
<dbReference type="AlphaFoldDB" id="A0A090MGN4"/>
<organism evidence="1 2">
    <name type="scientific">Afipia felis</name>
    <name type="common">Cat scratch disease bacillus</name>
    <dbReference type="NCBI Taxonomy" id="1035"/>
    <lineage>
        <taxon>Bacteria</taxon>
        <taxon>Pseudomonadati</taxon>
        <taxon>Pseudomonadota</taxon>
        <taxon>Alphaproteobacteria</taxon>
        <taxon>Hyphomicrobiales</taxon>
        <taxon>Nitrobacteraceae</taxon>
        <taxon>Afipia</taxon>
    </lineage>
</organism>
<keyword evidence="2" id="KW-1185">Reference proteome</keyword>
<evidence type="ECO:0000313" key="1">
    <source>
        <dbReference type="EMBL" id="CEG06791.1"/>
    </source>
</evidence>
<dbReference type="STRING" id="1035.BN961_00161"/>
<dbReference type="Proteomes" id="UP000035762">
    <property type="component" value="Unassembled WGS sequence"/>
</dbReference>
<dbReference type="EMBL" id="CCAZ020000001">
    <property type="protein sequence ID" value="CEG06791.1"/>
    <property type="molecule type" value="Genomic_DNA"/>
</dbReference>
<evidence type="ECO:0000313" key="2">
    <source>
        <dbReference type="Proteomes" id="UP000035762"/>
    </source>
</evidence>
<name>A0A090MGN4_AFIFE</name>
<gene>
    <name evidence="1" type="ORF">BN961_00161</name>
</gene>
<accession>A0A090MGN4</accession>
<reference evidence="1 2" key="1">
    <citation type="journal article" date="2014" name="Genome Announc.">
        <title>Genome Sequence of Afipia felis Strain 76713, Isolated in Hospital Water Using an Amoeba Co-Culture Procedure.</title>
        <authorList>
            <person name="Benamar S."/>
            <person name="La Scola B."/>
            <person name="Croce O."/>
        </authorList>
    </citation>
    <scope>NUCLEOTIDE SEQUENCE [LARGE SCALE GENOMIC DNA]</scope>
    <source>
        <strain evidence="1 2">76713</strain>
    </source>
</reference>